<dbReference type="Gene3D" id="3.40.50.720">
    <property type="entry name" value="NAD(P)-binding Rossmann-like Domain"/>
    <property type="match status" value="1"/>
</dbReference>
<dbReference type="AlphaFoldDB" id="A0A9Q4Q1R8"/>
<evidence type="ECO:0000313" key="2">
    <source>
        <dbReference type="EMBL" id="MDF9743987.1"/>
    </source>
</evidence>
<dbReference type="InterPro" id="IPR050177">
    <property type="entry name" value="Lipid_A_modif_metabolic_enz"/>
</dbReference>
<comment type="caution">
    <text evidence="2">The sequence shown here is derived from an EMBL/GenBank/DDBJ whole genome shotgun (WGS) entry which is preliminary data.</text>
</comment>
<dbReference type="PANTHER" id="PTHR43245">
    <property type="entry name" value="BIFUNCTIONAL POLYMYXIN RESISTANCE PROTEIN ARNA"/>
    <property type="match status" value="1"/>
</dbReference>
<dbReference type="SUPFAM" id="SSF51735">
    <property type="entry name" value="NAD(P)-binding Rossmann-fold domains"/>
    <property type="match status" value="1"/>
</dbReference>
<proteinExistence type="predicted"/>
<dbReference type="RefSeq" id="WP_277519432.1">
    <property type="nucleotide sequence ID" value="NZ_JAMQOT010000001.1"/>
</dbReference>
<feature type="domain" description="NAD-dependent epimerase/dehydratase" evidence="1">
    <location>
        <begin position="7"/>
        <end position="239"/>
    </location>
</feature>
<keyword evidence="3" id="KW-1185">Reference proteome</keyword>
<organism evidence="2 3">
    <name type="scientific">Natrinema salsiterrestre</name>
    <dbReference type="NCBI Taxonomy" id="2950540"/>
    <lineage>
        <taxon>Archaea</taxon>
        <taxon>Methanobacteriati</taxon>
        <taxon>Methanobacteriota</taxon>
        <taxon>Stenosarchaea group</taxon>
        <taxon>Halobacteria</taxon>
        <taxon>Halobacteriales</taxon>
        <taxon>Natrialbaceae</taxon>
        <taxon>Natrinema</taxon>
    </lineage>
</organism>
<gene>
    <name evidence="2" type="ORF">NDI89_00155</name>
</gene>
<dbReference type="EMBL" id="JAMQOT010000001">
    <property type="protein sequence ID" value="MDF9743987.1"/>
    <property type="molecule type" value="Genomic_DNA"/>
</dbReference>
<evidence type="ECO:0000259" key="1">
    <source>
        <dbReference type="Pfam" id="PF01370"/>
    </source>
</evidence>
<dbReference type="InterPro" id="IPR036291">
    <property type="entry name" value="NAD(P)-bd_dom_sf"/>
</dbReference>
<name>A0A9Q4Q1R8_9EURY</name>
<dbReference type="Pfam" id="PF01370">
    <property type="entry name" value="Epimerase"/>
    <property type="match status" value="1"/>
</dbReference>
<evidence type="ECO:0000313" key="3">
    <source>
        <dbReference type="Proteomes" id="UP001154061"/>
    </source>
</evidence>
<accession>A0A9Q4Q1R8</accession>
<reference evidence="2" key="1">
    <citation type="submission" date="2022-06" db="EMBL/GenBank/DDBJ databases">
        <title>Natrinema sp. a new haloarchaeum isolate from saline soil.</title>
        <authorList>
            <person name="Strakova D."/>
            <person name="Galisteo C."/>
            <person name="Sanchez-Porro C."/>
            <person name="Ventosa A."/>
        </authorList>
    </citation>
    <scope>NUCLEOTIDE SEQUENCE</scope>
    <source>
        <strain evidence="2">S1CR25-10</strain>
    </source>
</reference>
<dbReference type="PRINTS" id="PR01713">
    <property type="entry name" value="NUCEPIMERASE"/>
</dbReference>
<sequence>MSSGTRVLVTGGGGFIGSHVAEALAPDNTVTVLDDFSTGSKAHVQFLPADRIVDADVRDREAVASAVAGQDVVVHMAALMGVRRTLERPLEVLQINIDGVRNVMREAARADVERVCVASTSEVYGDAPAAPYGEDDVQAPETNYAVAKRAGERFARAYAATHDLDHTILRYFNVYGPRQDSSAYGYVIPKFVDRALSGDPIEIHGDGHQTRDFTYISDAVDCTIAALGPDGANETFNIGTGTETKIRTLAEAVADAVGGAETVHVPHPRPYVIERRLADVTKAVSMLGYEPTVSLEDGIEATVEYLSAGGRSDQYTVR</sequence>
<dbReference type="InterPro" id="IPR001509">
    <property type="entry name" value="Epimerase_deHydtase"/>
</dbReference>
<dbReference type="Proteomes" id="UP001154061">
    <property type="component" value="Unassembled WGS sequence"/>
</dbReference>
<protein>
    <submittedName>
        <fullName evidence="2">NAD-dependent epimerase/dehydratase family protein</fullName>
    </submittedName>
</protein>
<dbReference type="PANTHER" id="PTHR43245:SF13">
    <property type="entry name" value="UDP-D-APIOSE_UDP-D-XYLOSE SYNTHASE 2"/>
    <property type="match status" value="1"/>
</dbReference>
<dbReference type="Gene3D" id="3.90.25.10">
    <property type="entry name" value="UDP-galactose 4-epimerase, domain 1"/>
    <property type="match status" value="1"/>
</dbReference>